<dbReference type="Proteomes" id="UP000290889">
    <property type="component" value="Chromosome"/>
</dbReference>
<dbReference type="KEGG" id="mur:EQY75_03625"/>
<keyword evidence="1" id="KW-1133">Transmembrane helix</keyword>
<feature type="transmembrane region" description="Helical" evidence="1">
    <location>
        <begin position="31"/>
        <end position="53"/>
    </location>
</feature>
<dbReference type="OrthoDB" id="9815897at2"/>
<organism evidence="2 3">
    <name type="scientific">Muriicola soli</name>
    <dbReference type="NCBI Taxonomy" id="2507538"/>
    <lineage>
        <taxon>Bacteria</taxon>
        <taxon>Pseudomonadati</taxon>
        <taxon>Bacteroidota</taxon>
        <taxon>Flavobacteriia</taxon>
        <taxon>Flavobacteriales</taxon>
        <taxon>Flavobacteriaceae</taxon>
        <taxon>Muriicola</taxon>
    </lineage>
</organism>
<evidence type="ECO:0000313" key="3">
    <source>
        <dbReference type="Proteomes" id="UP000290889"/>
    </source>
</evidence>
<evidence type="ECO:0000313" key="2">
    <source>
        <dbReference type="EMBL" id="QBA65570.1"/>
    </source>
</evidence>
<dbReference type="AlphaFoldDB" id="A0A411ED86"/>
<keyword evidence="3" id="KW-1185">Reference proteome</keyword>
<dbReference type="RefSeq" id="WP_129606922.1">
    <property type="nucleotide sequence ID" value="NZ_CP035544.1"/>
</dbReference>
<proteinExistence type="predicted"/>
<evidence type="ECO:0000256" key="1">
    <source>
        <dbReference type="SAM" id="Phobius"/>
    </source>
</evidence>
<feature type="transmembrane region" description="Helical" evidence="1">
    <location>
        <begin position="65"/>
        <end position="83"/>
    </location>
</feature>
<dbReference type="InterPro" id="IPR021215">
    <property type="entry name" value="DUF2752"/>
</dbReference>
<name>A0A411ED86_9FLAO</name>
<reference evidence="2 3" key="1">
    <citation type="submission" date="2019-01" db="EMBL/GenBank/DDBJ databases">
        <title>Muriicola soli sp. nov., isolated from soil.</title>
        <authorList>
            <person name="Kang H.J."/>
            <person name="Kim S.B."/>
        </authorList>
    </citation>
    <scope>NUCLEOTIDE SEQUENCE [LARGE SCALE GENOMIC DNA]</scope>
    <source>
        <strain evidence="2 3">MMS17-SY002</strain>
    </source>
</reference>
<protein>
    <submittedName>
        <fullName evidence="2">DUF2752 domain-containing protein</fullName>
    </submittedName>
</protein>
<accession>A0A411ED86</accession>
<dbReference type="Pfam" id="PF10825">
    <property type="entry name" value="DUF2752"/>
    <property type="match status" value="1"/>
</dbReference>
<dbReference type="EMBL" id="CP035544">
    <property type="protein sequence ID" value="QBA65570.1"/>
    <property type="molecule type" value="Genomic_DNA"/>
</dbReference>
<keyword evidence="1" id="KW-0812">Transmembrane</keyword>
<keyword evidence="1" id="KW-0472">Membrane</keyword>
<gene>
    <name evidence="2" type="ORF">EQY75_03625</name>
</gene>
<sequence length="86" mass="9627">MLPCLSKQVLGIDCPGCGIQRSVLFLIQGDFLAAFKMYPAIYPILGLFGFLVLDQFFKIKFANKISITLMITSVLLILINFLIKLI</sequence>